<evidence type="ECO:0000256" key="1">
    <source>
        <dbReference type="ARBA" id="ARBA00023125"/>
    </source>
</evidence>
<dbReference type="Gene3D" id="1.10.443.10">
    <property type="entry name" value="Intergrase catalytic core"/>
    <property type="match status" value="1"/>
</dbReference>
<sequence>MIDKYLEWSEKSTEKGHYAVLTHKTRKEKLTLLKYFLEDEKKTKLLVEEIKPVIMERFVNWMLLKRNAKKVYAQKSQQFIKTFVLWCWRNGHIDINPLDSYAVKVDKTPNLEYLSEKELTLLATMEFPVRLQETVDCYLFACHTGLAYVDMKLLKEASIVEEGGRQYLKGSREKTDTNYFVPLSKVARSIIEKYGSVANLPLRSNKEVNRMLKVAMAQIGVDRRIWFHTGRKTFAMRMQNQFLLSDETTAAMLGHKSTKELKTYRNITKERVMNEVANIDF</sequence>
<dbReference type="InterPro" id="IPR011010">
    <property type="entry name" value="DNA_brk_join_enz"/>
</dbReference>
<gene>
    <name evidence="3" type="ORF">C5O19_25220</name>
</gene>
<evidence type="ECO:0000313" key="4">
    <source>
        <dbReference type="Proteomes" id="UP000239590"/>
    </source>
</evidence>
<protein>
    <recommendedName>
        <fullName evidence="5">Tyr recombinase domain-containing protein</fullName>
    </recommendedName>
</protein>
<name>A0A2S7IEK9_9BACT</name>
<evidence type="ECO:0000256" key="2">
    <source>
        <dbReference type="ARBA" id="ARBA00023172"/>
    </source>
</evidence>
<dbReference type="GO" id="GO:0003677">
    <property type="term" value="F:DNA binding"/>
    <property type="evidence" value="ECO:0007669"/>
    <property type="project" value="UniProtKB-KW"/>
</dbReference>
<dbReference type="AlphaFoldDB" id="A0A2S7IEK9"/>
<dbReference type="OrthoDB" id="937349at2"/>
<keyword evidence="1" id="KW-0238">DNA-binding</keyword>
<evidence type="ECO:0000313" key="3">
    <source>
        <dbReference type="EMBL" id="PQA52993.1"/>
    </source>
</evidence>
<keyword evidence="4" id="KW-1185">Reference proteome</keyword>
<dbReference type="CDD" id="cd01185">
    <property type="entry name" value="INTN1_C_like"/>
    <property type="match status" value="1"/>
</dbReference>
<dbReference type="InterPro" id="IPR013762">
    <property type="entry name" value="Integrase-like_cat_sf"/>
</dbReference>
<evidence type="ECO:0008006" key="5">
    <source>
        <dbReference type="Google" id="ProtNLM"/>
    </source>
</evidence>
<proteinExistence type="predicted"/>
<organism evidence="3 4">
    <name type="scientific">Siphonobacter curvatus</name>
    <dbReference type="NCBI Taxonomy" id="2094562"/>
    <lineage>
        <taxon>Bacteria</taxon>
        <taxon>Pseudomonadati</taxon>
        <taxon>Bacteroidota</taxon>
        <taxon>Cytophagia</taxon>
        <taxon>Cytophagales</taxon>
        <taxon>Cytophagaceae</taxon>
        <taxon>Siphonobacter</taxon>
    </lineage>
</organism>
<comment type="caution">
    <text evidence="3">The sequence shown here is derived from an EMBL/GenBank/DDBJ whole genome shotgun (WGS) entry which is preliminary data.</text>
</comment>
<dbReference type="Gene3D" id="1.10.150.130">
    <property type="match status" value="1"/>
</dbReference>
<dbReference type="GO" id="GO:0015074">
    <property type="term" value="P:DNA integration"/>
    <property type="evidence" value="ECO:0007669"/>
    <property type="project" value="InterPro"/>
</dbReference>
<reference evidence="4" key="1">
    <citation type="submission" date="2018-02" db="EMBL/GenBank/DDBJ databases">
        <title>Genome sequencing of Solimonas sp. HR-BB.</title>
        <authorList>
            <person name="Lee Y."/>
            <person name="Jeon C.O."/>
        </authorList>
    </citation>
    <scope>NUCLEOTIDE SEQUENCE [LARGE SCALE GENOMIC DNA]</scope>
    <source>
        <strain evidence="4">HR-U</strain>
    </source>
</reference>
<dbReference type="EMBL" id="PTRA01000011">
    <property type="protein sequence ID" value="PQA52993.1"/>
    <property type="molecule type" value="Genomic_DNA"/>
</dbReference>
<dbReference type="SUPFAM" id="SSF56349">
    <property type="entry name" value="DNA breaking-rejoining enzymes"/>
    <property type="match status" value="1"/>
</dbReference>
<dbReference type="GO" id="GO:0006310">
    <property type="term" value="P:DNA recombination"/>
    <property type="evidence" value="ECO:0007669"/>
    <property type="project" value="UniProtKB-KW"/>
</dbReference>
<dbReference type="InterPro" id="IPR010998">
    <property type="entry name" value="Integrase_recombinase_N"/>
</dbReference>
<dbReference type="RefSeq" id="WP_104716149.1">
    <property type="nucleotide sequence ID" value="NZ_PTRA01000011.1"/>
</dbReference>
<dbReference type="Proteomes" id="UP000239590">
    <property type="component" value="Unassembled WGS sequence"/>
</dbReference>
<keyword evidence="2" id="KW-0233">DNA recombination</keyword>
<accession>A0A2S7IEK9</accession>